<name>A0A7G9THF7_PSEMX</name>
<proteinExistence type="predicted"/>
<keyword evidence="1" id="KW-0805">Transcription regulation</keyword>
<evidence type="ECO:0000259" key="4">
    <source>
        <dbReference type="PROSITE" id="PS01124"/>
    </source>
</evidence>
<accession>A0A7G9THF7</accession>
<dbReference type="GeneID" id="81471123"/>
<dbReference type="GO" id="GO:0003700">
    <property type="term" value="F:DNA-binding transcription factor activity"/>
    <property type="evidence" value="ECO:0007669"/>
    <property type="project" value="InterPro"/>
</dbReference>
<dbReference type="Gene3D" id="1.10.10.60">
    <property type="entry name" value="Homeodomain-like"/>
    <property type="match status" value="1"/>
</dbReference>
<organism evidence="5 6">
    <name type="scientific">Pseudoxanthomonas mexicana</name>
    <dbReference type="NCBI Taxonomy" id="128785"/>
    <lineage>
        <taxon>Bacteria</taxon>
        <taxon>Pseudomonadati</taxon>
        <taxon>Pseudomonadota</taxon>
        <taxon>Gammaproteobacteria</taxon>
        <taxon>Lysobacterales</taxon>
        <taxon>Lysobacteraceae</taxon>
        <taxon>Pseudoxanthomonas</taxon>
    </lineage>
</organism>
<dbReference type="Pfam" id="PF01965">
    <property type="entry name" value="DJ-1_PfpI"/>
    <property type="match status" value="1"/>
</dbReference>
<dbReference type="GO" id="GO:0043565">
    <property type="term" value="F:sequence-specific DNA binding"/>
    <property type="evidence" value="ECO:0007669"/>
    <property type="project" value="InterPro"/>
</dbReference>
<dbReference type="InterPro" id="IPR009057">
    <property type="entry name" value="Homeodomain-like_sf"/>
</dbReference>
<keyword evidence="2" id="KW-0238">DNA-binding</keyword>
<reference evidence="5 6" key="1">
    <citation type="submission" date="2020-08" db="EMBL/GenBank/DDBJ databases">
        <title>Streptomycin Non-resistant strain, P. mexicana.</title>
        <authorList>
            <person name="Ganesh-Kumar S."/>
            <person name="Zhe T."/>
            <person name="Yu Z."/>
            <person name="Min Y."/>
        </authorList>
    </citation>
    <scope>NUCLEOTIDE SEQUENCE [LARGE SCALE GENOMIC DNA]</scope>
    <source>
        <strain evidence="5 6">GTZY2</strain>
    </source>
</reference>
<keyword evidence="3" id="KW-0804">Transcription</keyword>
<dbReference type="Gene3D" id="3.40.50.880">
    <property type="match status" value="1"/>
</dbReference>
<gene>
    <name evidence="5" type="ORF">IAE60_09095</name>
</gene>
<dbReference type="SUPFAM" id="SSF52317">
    <property type="entry name" value="Class I glutamine amidotransferase-like"/>
    <property type="match status" value="1"/>
</dbReference>
<feature type="domain" description="HTH araC/xylS-type" evidence="4">
    <location>
        <begin position="233"/>
        <end position="331"/>
    </location>
</feature>
<dbReference type="PRINTS" id="PR00032">
    <property type="entry name" value="HTHARAC"/>
</dbReference>
<evidence type="ECO:0000313" key="6">
    <source>
        <dbReference type="Proteomes" id="UP000515838"/>
    </source>
</evidence>
<dbReference type="InterPro" id="IPR002818">
    <property type="entry name" value="DJ-1/PfpI"/>
</dbReference>
<dbReference type="InterPro" id="IPR052158">
    <property type="entry name" value="INH-QAR"/>
</dbReference>
<dbReference type="PANTHER" id="PTHR43130:SF3">
    <property type="entry name" value="HTH-TYPE TRANSCRIPTIONAL REGULATOR RV1931C"/>
    <property type="match status" value="1"/>
</dbReference>
<evidence type="ECO:0000256" key="1">
    <source>
        <dbReference type="ARBA" id="ARBA00023015"/>
    </source>
</evidence>
<evidence type="ECO:0000256" key="2">
    <source>
        <dbReference type="ARBA" id="ARBA00023125"/>
    </source>
</evidence>
<evidence type="ECO:0000256" key="3">
    <source>
        <dbReference type="ARBA" id="ARBA00023163"/>
    </source>
</evidence>
<dbReference type="PANTHER" id="PTHR43130">
    <property type="entry name" value="ARAC-FAMILY TRANSCRIPTIONAL REGULATOR"/>
    <property type="match status" value="1"/>
</dbReference>
<dbReference type="PROSITE" id="PS01124">
    <property type="entry name" value="HTH_ARAC_FAMILY_2"/>
    <property type="match status" value="1"/>
</dbReference>
<dbReference type="SMART" id="SM00342">
    <property type="entry name" value="HTH_ARAC"/>
    <property type="match status" value="1"/>
</dbReference>
<dbReference type="InterPro" id="IPR018060">
    <property type="entry name" value="HTH_AraC"/>
</dbReference>
<sequence length="345" mass="37788">MPRRERPTIALLATHGAAASVLYGMYDLFHSAGRDWPPMIGLPPGESAFRPLIVARDTAPLNVVNDIVVTPQVALRDLPAPDYICIPDLAIYPGDIALHGYEEEARWLRDCHARGSVIAAACTGAMLLAETGLLDGHDATTHWAYCDALATRHPNVRVHPQRVVVTAGPDQRLVMGGGGSSWHDLSLYLIARVAGIECAMQTARVFLIDWHQTGQQPFASLARTRTTSDAAVSQAQVWIAQHYDTPAPVAGMLQASGLAERTFACRFQQATGLSPLEYVHTLRLEEAKQHLETGDEAIEAIAQAVGYEDAAYFSRLFRRKVGLSPAQYRRRFGGMRRMLRDAGAR</sequence>
<dbReference type="RefSeq" id="WP_187574605.1">
    <property type="nucleotide sequence ID" value="NZ_CP060731.1"/>
</dbReference>
<dbReference type="AlphaFoldDB" id="A0A7G9THF7"/>
<protein>
    <submittedName>
        <fullName evidence="5">Helix-turn-helix domain-containing protein</fullName>
    </submittedName>
</protein>
<dbReference type="Proteomes" id="UP000515838">
    <property type="component" value="Chromosome"/>
</dbReference>
<dbReference type="PROSITE" id="PS00041">
    <property type="entry name" value="HTH_ARAC_FAMILY_1"/>
    <property type="match status" value="1"/>
</dbReference>
<evidence type="ECO:0000313" key="5">
    <source>
        <dbReference type="EMBL" id="QNN79532.1"/>
    </source>
</evidence>
<dbReference type="InterPro" id="IPR018062">
    <property type="entry name" value="HTH_AraC-typ_CS"/>
</dbReference>
<dbReference type="InterPro" id="IPR029062">
    <property type="entry name" value="Class_I_gatase-like"/>
</dbReference>
<dbReference type="CDD" id="cd03138">
    <property type="entry name" value="GATase1_AraC_2"/>
    <property type="match status" value="1"/>
</dbReference>
<dbReference type="InterPro" id="IPR020449">
    <property type="entry name" value="Tscrpt_reg_AraC-type_HTH"/>
</dbReference>
<dbReference type="Pfam" id="PF12833">
    <property type="entry name" value="HTH_18"/>
    <property type="match status" value="1"/>
</dbReference>
<dbReference type="EMBL" id="CP060731">
    <property type="protein sequence ID" value="QNN79532.1"/>
    <property type="molecule type" value="Genomic_DNA"/>
</dbReference>
<dbReference type="SUPFAM" id="SSF46689">
    <property type="entry name" value="Homeodomain-like"/>
    <property type="match status" value="2"/>
</dbReference>